<dbReference type="Proteomes" id="UP000235050">
    <property type="component" value="Unassembled WGS sequence"/>
</dbReference>
<protein>
    <submittedName>
        <fullName evidence="5">LacI family transcriptional regulator</fullName>
    </submittedName>
</protein>
<dbReference type="Gene3D" id="1.10.260.40">
    <property type="entry name" value="lambda repressor-like DNA-binding domains"/>
    <property type="match status" value="1"/>
</dbReference>
<dbReference type="PANTHER" id="PTHR30146:SF109">
    <property type="entry name" value="HTH-TYPE TRANSCRIPTIONAL REGULATOR GALS"/>
    <property type="match status" value="1"/>
</dbReference>
<dbReference type="InterPro" id="IPR028082">
    <property type="entry name" value="Peripla_BP_I"/>
</dbReference>
<dbReference type="PANTHER" id="PTHR30146">
    <property type="entry name" value="LACI-RELATED TRANSCRIPTIONAL REPRESSOR"/>
    <property type="match status" value="1"/>
</dbReference>
<evidence type="ECO:0000256" key="2">
    <source>
        <dbReference type="ARBA" id="ARBA00023125"/>
    </source>
</evidence>
<keyword evidence="2" id="KW-0238">DNA-binding</keyword>
<keyword evidence="3" id="KW-0804">Transcription</keyword>
<dbReference type="CDD" id="cd06267">
    <property type="entry name" value="PBP1_LacI_sugar_binding-like"/>
    <property type="match status" value="1"/>
</dbReference>
<dbReference type="Gene3D" id="3.40.50.2300">
    <property type="match status" value="2"/>
</dbReference>
<evidence type="ECO:0000256" key="3">
    <source>
        <dbReference type="ARBA" id="ARBA00023163"/>
    </source>
</evidence>
<name>A0A2N5JCT6_9BIFI</name>
<gene>
    <name evidence="5" type="ORF">Uis1B_0107</name>
</gene>
<dbReference type="EMBL" id="NMWU01000002">
    <property type="protein sequence ID" value="PLS32015.1"/>
    <property type="molecule type" value="Genomic_DNA"/>
</dbReference>
<comment type="caution">
    <text evidence="5">The sequence shown here is derived from an EMBL/GenBank/DDBJ whole genome shotgun (WGS) entry which is preliminary data.</text>
</comment>
<accession>A0A2N5JCT6</accession>
<dbReference type="InterPro" id="IPR010982">
    <property type="entry name" value="Lambda_DNA-bd_dom_sf"/>
</dbReference>
<evidence type="ECO:0000256" key="1">
    <source>
        <dbReference type="ARBA" id="ARBA00023015"/>
    </source>
</evidence>
<dbReference type="PROSITE" id="PS50932">
    <property type="entry name" value="HTH_LACI_2"/>
    <property type="match status" value="1"/>
</dbReference>
<dbReference type="GO" id="GO:0000976">
    <property type="term" value="F:transcription cis-regulatory region binding"/>
    <property type="evidence" value="ECO:0007669"/>
    <property type="project" value="TreeGrafter"/>
</dbReference>
<dbReference type="RefSeq" id="WP_133124776.1">
    <property type="nucleotide sequence ID" value="NZ_NMWU01000002.1"/>
</dbReference>
<dbReference type="CDD" id="cd01392">
    <property type="entry name" value="HTH_LacI"/>
    <property type="match status" value="1"/>
</dbReference>
<evidence type="ECO:0000313" key="6">
    <source>
        <dbReference type="Proteomes" id="UP000235050"/>
    </source>
</evidence>
<dbReference type="SMART" id="SM00354">
    <property type="entry name" value="HTH_LACI"/>
    <property type="match status" value="1"/>
</dbReference>
<reference evidence="5 6" key="1">
    <citation type="submission" date="2017-07" db="EMBL/GenBank/DDBJ databases">
        <title>Bifidobacterium novel species.</title>
        <authorList>
            <person name="Lugli G.A."/>
            <person name="Milani C."/>
            <person name="Duranti S."/>
            <person name="Mangifesta M."/>
        </authorList>
    </citation>
    <scope>NUCLEOTIDE SEQUENCE [LARGE SCALE GENOMIC DNA]</scope>
    <source>
        <strain evidence="6">Uis1B</strain>
    </source>
</reference>
<dbReference type="AlphaFoldDB" id="A0A2N5JCT6"/>
<dbReference type="OrthoDB" id="3258243at2"/>
<evidence type="ECO:0000313" key="5">
    <source>
        <dbReference type="EMBL" id="PLS32015.1"/>
    </source>
</evidence>
<dbReference type="SUPFAM" id="SSF47413">
    <property type="entry name" value="lambda repressor-like DNA-binding domains"/>
    <property type="match status" value="1"/>
</dbReference>
<keyword evidence="1" id="KW-0805">Transcription regulation</keyword>
<dbReference type="SUPFAM" id="SSF53822">
    <property type="entry name" value="Periplasmic binding protein-like I"/>
    <property type="match status" value="1"/>
</dbReference>
<dbReference type="InterPro" id="IPR046335">
    <property type="entry name" value="LacI/GalR-like_sensor"/>
</dbReference>
<keyword evidence="6" id="KW-1185">Reference proteome</keyword>
<feature type="domain" description="HTH lacI-type" evidence="4">
    <location>
        <begin position="1"/>
        <end position="59"/>
    </location>
</feature>
<dbReference type="GO" id="GO:0003700">
    <property type="term" value="F:DNA-binding transcription factor activity"/>
    <property type="evidence" value="ECO:0007669"/>
    <property type="project" value="TreeGrafter"/>
</dbReference>
<proteinExistence type="predicted"/>
<sequence length="330" mass="36336">MTISDVAKAAGVSIATVSRTFRRPDRVNVNTLNHVRAVAERLGYHTQIIRPRSESHLVGMISLTVNDLNNPMYSQIAHGVQRECARRNFGLMVSETEGSIATERAIIKRSIPHADGMILCSPRLSDWEARKVAQSRPLAVMIRMIGGVQSLYADDGPAITQAVNELARLGHREITYLPGPEHSWGNSLRIAALQSTCRSVGVRLRHTQCAYPVGPHAQRAFAEFLRSPTSAVIAYNDEVAYAFMRFAQRHGLDVPGRVSVVGIDDIPMCEVCSPTLSSIAVPRQELARIAAKRVIDQVLHIADGTMAPVVLESRFVPRDSIGPFRNTRTM</sequence>
<dbReference type="Pfam" id="PF13377">
    <property type="entry name" value="Peripla_BP_3"/>
    <property type="match status" value="1"/>
</dbReference>
<dbReference type="InterPro" id="IPR000843">
    <property type="entry name" value="HTH_LacI"/>
</dbReference>
<organism evidence="5 6">
    <name type="scientific">Bifidobacterium margollesii</name>
    <dbReference type="NCBI Taxonomy" id="2020964"/>
    <lineage>
        <taxon>Bacteria</taxon>
        <taxon>Bacillati</taxon>
        <taxon>Actinomycetota</taxon>
        <taxon>Actinomycetes</taxon>
        <taxon>Bifidobacteriales</taxon>
        <taxon>Bifidobacteriaceae</taxon>
        <taxon>Bifidobacterium</taxon>
    </lineage>
</organism>
<evidence type="ECO:0000259" key="4">
    <source>
        <dbReference type="PROSITE" id="PS50932"/>
    </source>
</evidence>
<dbReference type="Pfam" id="PF00356">
    <property type="entry name" value="LacI"/>
    <property type="match status" value="1"/>
</dbReference>